<gene>
    <name evidence="2" type="ORF">BES34_018795</name>
</gene>
<sequence length="59" mass="6863">MRITVYVKRKESLRPERKRSPEQRDPERSEGGRPRISSSVFVAKRPSRQQISSSESDFG</sequence>
<dbReference type="EMBL" id="MCRM02000028">
    <property type="protein sequence ID" value="PNV72816.1"/>
    <property type="molecule type" value="Genomic_DNA"/>
</dbReference>
<feature type="compositionally biased region" description="Polar residues" evidence="1">
    <location>
        <begin position="48"/>
        <end position="59"/>
    </location>
</feature>
<feature type="compositionally biased region" description="Basic and acidic residues" evidence="1">
    <location>
        <begin position="8"/>
        <end position="33"/>
    </location>
</feature>
<feature type="region of interest" description="Disordered" evidence="1">
    <location>
        <begin position="1"/>
        <end position="59"/>
    </location>
</feature>
<dbReference type="Proteomes" id="UP000094669">
    <property type="component" value="Unassembled WGS sequence"/>
</dbReference>
<evidence type="ECO:0000256" key="1">
    <source>
        <dbReference type="SAM" id="MobiDB-lite"/>
    </source>
</evidence>
<comment type="caution">
    <text evidence="2">The sequence shown here is derived from an EMBL/GenBank/DDBJ whole genome shotgun (WGS) entry which is preliminary data.</text>
</comment>
<proteinExistence type="predicted"/>
<name>A0ABX4YE20_9LEPT</name>
<evidence type="ECO:0000313" key="3">
    <source>
        <dbReference type="Proteomes" id="UP000094669"/>
    </source>
</evidence>
<organism evidence="2 3">
    <name type="scientific">Leptospira inadai serovar Lyme</name>
    <dbReference type="NCBI Taxonomy" id="293084"/>
    <lineage>
        <taxon>Bacteria</taxon>
        <taxon>Pseudomonadati</taxon>
        <taxon>Spirochaetota</taxon>
        <taxon>Spirochaetia</taxon>
        <taxon>Leptospirales</taxon>
        <taxon>Leptospiraceae</taxon>
        <taxon>Leptospira</taxon>
    </lineage>
</organism>
<protein>
    <submittedName>
        <fullName evidence="2">Uncharacterized protein</fullName>
    </submittedName>
</protein>
<evidence type="ECO:0000313" key="2">
    <source>
        <dbReference type="EMBL" id="PNV72816.1"/>
    </source>
</evidence>
<accession>A0ABX4YE20</accession>
<reference evidence="2" key="1">
    <citation type="submission" date="2018-01" db="EMBL/GenBank/DDBJ databases">
        <title>Genomic characterization of Leptospira inadai serogroup Lyme isolated from captured rat in Brazil and comparative analysis with human reference strain.</title>
        <authorList>
            <person name="Moreno L.Z."/>
            <person name="Loureiro A.P."/>
            <person name="Miraglia F."/>
            <person name="Kremer F.S."/>
            <person name="Eslabao M.R."/>
            <person name="Dellagostin O.A."/>
            <person name="Lilenbaum W."/>
            <person name="Moreno A.M."/>
        </authorList>
    </citation>
    <scope>NUCLEOTIDE SEQUENCE [LARGE SCALE GENOMIC DNA]</scope>
    <source>
        <strain evidence="2">M34/99</strain>
    </source>
</reference>
<keyword evidence="3" id="KW-1185">Reference proteome</keyword>